<feature type="transmembrane region" description="Helical" evidence="1">
    <location>
        <begin position="146"/>
        <end position="164"/>
    </location>
</feature>
<feature type="domain" description="DUF4328" evidence="2">
    <location>
        <begin position="55"/>
        <end position="205"/>
    </location>
</feature>
<dbReference type="OrthoDB" id="4174975at2"/>
<keyword evidence="1" id="KW-1133">Transmembrane helix</keyword>
<name>A0A1C3EQC1_9PLAN</name>
<keyword evidence="1" id="KW-0812">Transmembrane</keyword>
<dbReference type="RefSeq" id="WP_068845900.1">
    <property type="nucleotide sequence ID" value="NZ_LYDR01000033.1"/>
</dbReference>
<protein>
    <recommendedName>
        <fullName evidence="2">DUF4328 domain-containing protein</fullName>
    </recommendedName>
</protein>
<feature type="transmembrane region" description="Helical" evidence="1">
    <location>
        <begin position="20"/>
        <end position="45"/>
    </location>
</feature>
<organism evidence="3 4">
    <name type="scientific">Planctopirus hydrillae</name>
    <dbReference type="NCBI Taxonomy" id="1841610"/>
    <lineage>
        <taxon>Bacteria</taxon>
        <taxon>Pseudomonadati</taxon>
        <taxon>Planctomycetota</taxon>
        <taxon>Planctomycetia</taxon>
        <taxon>Planctomycetales</taxon>
        <taxon>Planctomycetaceae</taxon>
        <taxon>Planctopirus</taxon>
    </lineage>
</organism>
<keyword evidence="4" id="KW-1185">Reference proteome</keyword>
<evidence type="ECO:0000313" key="3">
    <source>
        <dbReference type="EMBL" id="ODA35433.1"/>
    </source>
</evidence>
<comment type="caution">
    <text evidence="3">The sequence shown here is derived from an EMBL/GenBank/DDBJ whole genome shotgun (WGS) entry which is preliminary data.</text>
</comment>
<evidence type="ECO:0000313" key="4">
    <source>
        <dbReference type="Proteomes" id="UP000094828"/>
    </source>
</evidence>
<dbReference type="Proteomes" id="UP000094828">
    <property type="component" value="Unassembled WGS sequence"/>
</dbReference>
<sequence length="255" mass="27458">MSERSAPTGYLPTNTLLKALFAFLLIFVVLDIGGIVNQILDLAIISRAIAGQPATEAEVQGSATRAAGWMGINALMLISAAVVFLTLVGRLNHNARILGAERLSQTPGFAVGCYFIPIANIWLPYQGMQEIWKVAMHGPEKWKRGDGSTLVGVWWLLRIGSVVIDRVVLTMARSNDLSVLQSSCYVAMIVMVSQIILCYLTWRVFSGACQLMDAQSLNASIGQGTCPQCGESVKDFLMDCPMCGAAVNKTAGVTL</sequence>
<keyword evidence="1" id="KW-0472">Membrane</keyword>
<evidence type="ECO:0000259" key="2">
    <source>
        <dbReference type="Pfam" id="PF14219"/>
    </source>
</evidence>
<accession>A0A1C3EQC1</accession>
<evidence type="ECO:0000256" key="1">
    <source>
        <dbReference type="SAM" id="Phobius"/>
    </source>
</evidence>
<reference evidence="3 4" key="1">
    <citation type="submission" date="2016-05" db="EMBL/GenBank/DDBJ databases">
        <title>Genomic and physiological characterization of Planctopirus sp. isolated from fresh water lake.</title>
        <authorList>
            <person name="Subhash Y."/>
            <person name="Ramana C."/>
        </authorList>
    </citation>
    <scope>NUCLEOTIDE SEQUENCE [LARGE SCALE GENOMIC DNA]</scope>
    <source>
        <strain evidence="3 4">JC280</strain>
    </source>
</reference>
<gene>
    <name evidence="3" type="ORF">A6X21_16585</name>
</gene>
<feature type="transmembrane region" description="Helical" evidence="1">
    <location>
        <begin position="184"/>
        <end position="202"/>
    </location>
</feature>
<dbReference type="AlphaFoldDB" id="A0A1C3EQC1"/>
<dbReference type="Pfam" id="PF14219">
    <property type="entry name" value="DUF4328"/>
    <property type="match status" value="1"/>
</dbReference>
<dbReference type="STRING" id="1841610.A6X21_16585"/>
<feature type="transmembrane region" description="Helical" evidence="1">
    <location>
        <begin position="66"/>
        <end position="88"/>
    </location>
</feature>
<proteinExistence type="predicted"/>
<feature type="transmembrane region" description="Helical" evidence="1">
    <location>
        <begin position="108"/>
        <end position="125"/>
    </location>
</feature>
<dbReference type="EMBL" id="LYDR01000033">
    <property type="protein sequence ID" value="ODA35433.1"/>
    <property type="molecule type" value="Genomic_DNA"/>
</dbReference>
<dbReference type="InterPro" id="IPR025565">
    <property type="entry name" value="DUF4328"/>
</dbReference>